<dbReference type="EMBL" id="AP021857">
    <property type="protein sequence ID" value="BBO21158.1"/>
    <property type="molecule type" value="Genomic_DNA"/>
</dbReference>
<dbReference type="Gene3D" id="3.30.300.90">
    <property type="entry name" value="BolA-like"/>
    <property type="match status" value="1"/>
</dbReference>
<dbReference type="Proteomes" id="UP000662914">
    <property type="component" value="Chromosome"/>
</dbReference>
<organism evidence="2 3">
    <name type="scientific">Candidatus Desulfobacillus denitrificans</name>
    <dbReference type="NCBI Taxonomy" id="2608985"/>
    <lineage>
        <taxon>Bacteria</taxon>
        <taxon>Pseudomonadati</taxon>
        <taxon>Pseudomonadota</taxon>
        <taxon>Betaproteobacteria</taxon>
        <taxon>Candidatus Desulfobacillus</taxon>
    </lineage>
</organism>
<evidence type="ECO:0000256" key="1">
    <source>
        <dbReference type="RuleBase" id="RU003860"/>
    </source>
</evidence>
<protein>
    <submittedName>
        <fullName evidence="2">BolA family transcriptional regulator</fullName>
    </submittedName>
</protein>
<gene>
    <name evidence="2" type="ORF">DSYM_18570</name>
</gene>
<dbReference type="GO" id="GO:0016226">
    <property type="term" value="P:iron-sulfur cluster assembly"/>
    <property type="evidence" value="ECO:0007669"/>
    <property type="project" value="TreeGrafter"/>
</dbReference>
<evidence type="ECO:0000313" key="2">
    <source>
        <dbReference type="EMBL" id="BBO21158.1"/>
    </source>
</evidence>
<name>A0A809R358_9PROT</name>
<dbReference type="PIRSF" id="PIRSF003113">
    <property type="entry name" value="BolA"/>
    <property type="match status" value="1"/>
</dbReference>
<dbReference type="AlphaFoldDB" id="A0A809R358"/>
<proteinExistence type="inferred from homology"/>
<sequence length="96" mass="10498">MSTLELMRQKLAVLEPLRLDIVDDSAKHAGHAGAKDGGGHYRLAIVSPRFAGCGTMQRHRLIYEALGPMMRGEIHALSIKALAPEEPDQPNARKNT</sequence>
<dbReference type="InterPro" id="IPR002634">
    <property type="entry name" value="BolA"/>
</dbReference>
<dbReference type="Pfam" id="PF01722">
    <property type="entry name" value="BolA"/>
    <property type="match status" value="1"/>
</dbReference>
<dbReference type="SUPFAM" id="SSF82657">
    <property type="entry name" value="BolA-like"/>
    <property type="match status" value="1"/>
</dbReference>
<dbReference type="KEGG" id="ddz:DSYM_18570"/>
<reference evidence="2" key="1">
    <citation type="journal article" name="DNA Res.">
        <title>The physiological potential of anammox bacteria as revealed by their core genome structure.</title>
        <authorList>
            <person name="Okubo T."/>
            <person name="Toyoda A."/>
            <person name="Fukuhara K."/>
            <person name="Uchiyama I."/>
            <person name="Harigaya Y."/>
            <person name="Kuroiwa M."/>
            <person name="Suzuki T."/>
            <person name="Murakami Y."/>
            <person name="Suwa Y."/>
            <person name="Takami H."/>
        </authorList>
    </citation>
    <scope>NUCLEOTIDE SEQUENCE</scope>
    <source>
        <strain evidence="2">317325-3</strain>
    </source>
</reference>
<evidence type="ECO:0000313" key="3">
    <source>
        <dbReference type="Proteomes" id="UP000662914"/>
    </source>
</evidence>
<dbReference type="InterPro" id="IPR036065">
    <property type="entry name" value="BolA-like_sf"/>
</dbReference>
<dbReference type="PANTHER" id="PTHR46230">
    <property type="match status" value="1"/>
</dbReference>
<comment type="similarity">
    <text evidence="1">Belongs to the BolA/IbaG family.</text>
</comment>
<dbReference type="PANTHER" id="PTHR46230:SF7">
    <property type="entry name" value="BOLA-LIKE PROTEIN 1"/>
    <property type="match status" value="1"/>
</dbReference>
<accession>A0A809R358</accession>